<feature type="binding site" evidence="9">
    <location>
        <position position="69"/>
    </location>
    <ligand>
        <name>Mg(2+)</name>
        <dbReference type="ChEBI" id="CHEBI:18420"/>
        <label>1</label>
        <note>catalytic</note>
    </ligand>
</feature>
<dbReference type="PANTHER" id="PTHR20854">
    <property type="entry name" value="INOSITOL MONOPHOSPHATASE"/>
    <property type="match status" value="1"/>
</dbReference>
<dbReference type="AlphaFoldDB" id="A0A7W6AM97"/>
<protein>
    <recommendedName>
        <fullName evidence="5 10">Inositol-1-monophosphatase</fullName>
        <ecNumber evidence="4 10">3.1.3.25</ecNumber>
    </recommendedName>
</protein>
<dbReference type="GO" id="GO:0046872">
    <property type="term" value="F:metal ion binding"/>
    <property type="evidence" value="ECO:0007669"/>
    <property type="project" value="UniProtKB-KW"/>
</dbReference>
<evidence type="ECO:0000313" key="11">
    <source>
        <dbReference type="EMBL" id="GLS42114.1"/>
    </source>
</evidence>
<dbReference type="PROSITE" id="PS00629">
    <property type="entry name" value="IMP_1"/>
    <property type="match status" value="1"/>
</dbReference>
<evidence type="ECO:0000256" key="9">
    <source>
        <dbReference type="PIRSR" id="PIRSR600760-2"/>
    </source>
</evidence>
<evidence type="ECO:0000256" key="3">
    <source>
        <dbReference type="ARBA" id="ARBA00009759"/>
    </source>
</evidence>
<evidence type="ECO:0000256" key="4">
    <source>
        <dbReference type="ARBA" id="ARBA00013106"/>
    </source>
</evidence>
<evidence type="ECO:0000256" key="2">
    <source>
        <dbReference type="ARBA" id="ARBA00001946"/>
    </source>
</evidence>
<evidence type="ECO:0000256" key="8">
    <source>
        <dbReference type="ARBA" id="ARBA00022842"/>
    </source>
</evidence>
<dbReference type="GO" id="GO:0007165">
    <property type="term" value="P:signal transduction"/>
    <property type="evidence" value="ECO:0007669"/>
    <property type="project" value="TreeGrafter"/>
</dbReference>
<dbReference type="InterPro" id="IPR022337">
    <property type="entry name" value="Inositol_monophosphatase_SuhB"/>
</dbReference>
<keyword evidence="7 10" id="KW-0378">Hydrolase</keyword>
<reference evidence="11" key="1">
    <citation type="journal article" date="2014" name="Int. J. Syst. Evol. Microbiol.">
        <title>Complete genome of a new Firmicutes species belonging to the dominant human colonic microbiota ('Ruminococcus bicirculans') reveals two chromosomes and a selective capacity to utilize plant glucans.</title>
        <authorList>
            <consortium name="NISC Comparative Sequencing Program"/>
            <person name="Wegmann U."/>
            <person name="Louis P."/>
            <person name="Goesmann A."/>
            <person name="Henrissat B."/>
            <person name="Duncan S.H."/>
            <person name="Flint H.J."/>
        </authorList>
    </citation>
    <scope>NUCLEOTIDE SEQUENCE</scope>
    <source>
        <strain evidence="11">NBRC 107710</strain>
    </source>
</reference>
<dbReference type="GO" id="GO:0046854">
    <property type="term" value="P:phosphatidylinositol phosphate biosynthetic process"/>
    <property type="evidence" value="ECO:0007669"/>
    <property type="project" value="InterPro"/>
</dbReference>
<dbReference type="SUPFAM" id="SSF56655">
    <property type="entry name" value="Carbohydrate phosphatase"/>
    <property type="match status" value="1"/>
</dbReference>
<comment type="catalytic activity">
    <reaction evidence="1 10">
        <text>a myo-inositol phosphate + H2O = myo-inositol + phosphate</text>
        <dbReference type="Rhea" id="RHEA:24056"/>
        <dbReference type="ChEBI" id="CHEBI:15377"/>
        <dbReference type="ChEBI" id="CHEBI:17268"/>
        <dbReference type="ChEBI" id="CHEBI:43474"/>
        <dbReference type="ChEBI" id="CHEBI:84139"/>
        <dbReference type="EC" id="3.1.3.25"/>
    </reaction>
</comment>
<dbReference type="PROSITE" id="PS00630">
    <property type="entry name" value="IMP_2"/>
    <property type="match status" value="1"/>
</dbReference>
<dbReference type="Pfam" id="PF00459">
    <property type="entry name" value="Inositol_P"/>
    <property type="match status" value="1"/>
</dbReference>
<evidence type="ECO:0000256" key="6">
    <source>
        <dbReference type="ARBA" id="ARBA00022723"/>
    </source>
</evidence>
<dbReference type="InterPro" id="IPR000760">
    <property type="entry name" value="Inositol_monophosphatase-like"/>
</dbReference>
<dbReference type="PANTHER" id="PTHR20854:SF4">
    <property type="entry name" value="INOSITOL-1-MONOPHOSPHATASE-RELATED"/>
    <property type="match status" value="1"/>
</dbReference>
<dbReference type="EC" id="3.1.3.25" evidence="4 10"/>
<reference evidence="14" key="2">
    <citation type="journal article" date="2019" name="Int. J. Syst. Evol. Microbiol.">
        <title>The Global Catalogue of Microorganisms (GCM) 10K type strain sequencing project: providing services to taxonomists for standard genome sequencing and annotation.</title>
        <authorList>
            <consortium name="The Broad Institute Genomics Platform"/>
            <consortium name="The Broad Institute Genome Sequencing Center for Infectious Disease"/>
            <person name="Wu L."/>
            <person name="Ma J."/>
        </authorList>
    </citation>
    <scope>NUCLEOTIDE SEQUENCE [LARGE SCALE GENOMIC DNA]</scope>
    <source>
        <strain evidence="14">NBRC 107710</strain>
    </source>
</reference>
<evidence type="ECO:0000313" key="12">
    <source>
        <dbReference type="EMBL" id="MBB3902267.1"/>
    </source>
</evidence>
<keyword evidence="6 9" id="KW-0479">Metal-binding</keyword>
<feature type="binding site" evidence="9">
    <location>
        <position position="89"/>
    </location>
    <ligand>
        <name>Mg(2+)</name>
        <dbReference type="ChEBI" id="CHEBI:18420"/>
        <label>1</label>
        <note>catalytic</note>
    </ligand>
</feature>
<dbReference type="Gene3D" id="3.40.190.80">
    <property type="match status" value="1"/>
</dbReference>
<evidence type="ECO:0000256" key="7">
    <source>
        <dbReference type="ARBA" id="ARBA00022801"/>
    </source>
</evidence>
<dbReference type="EMBL" id="BSPG01000001">
    <property type="protein sequence ID" value="GLS42114.1"/>
    <property type="molecule type" value="Genomic_DNA"/>
</dbReference>
<feature type="binding site" evidence="9">
    <location>
        <position position="88"/>
    </location>
    <ligand>
        <name>Mg(2+)</name>
        <dbReference type="ChEBI" id="CHEBI:18420"/>
        <label>1</label>
        <note>catalytic</note>
    </ligand>
</feature>
<evidence type="ECO:0000256" key="10">
    <source>
        <dbReference type="RuleBase" id="RU364068"/>
    </source>
</evidence>
<dbReference type="PRINTS" id="PR01959">
    <property type="entry name" value="SBIMPHPHTASE"/>
</dbReference>
<comment type="similarity">
    <text evidence="3 10">Belongs to the inositol monophosphatase superfamily.</text>
</comment>
<dbReference type="InterPro" id="IPR033942">
    <property type="entry name" value="IMPase"/>
</dbReference>
<dbReference type="GO" id="GO:0008934">
    <property type="term" value="F:inositol monophosphate 1-phosphatase activity"/>
    <property type="evidence" value="ECO:0007669"/>
    <property type="project" value="InterPro"/>
</dbReference>
<feature type="binding site" evidence="9">
    <location>
        <position position="214"/>
    </location>
    <ligand>
        <name>Mg(2+)</name>
        <dbReference type="ChEBI" id="CHEBI:18420"/>
        <label>1</label>
        <note>catalytic</note>
    </ligand>
</feature>
<dbReference type="CDD" id="cd01639">
    <property type="entry name" value="IMPase"/>
    <property type="match status" value="1"/>
</dbReference>
<dbReference type="GO" id="GO:0006020">
    <property type="term" value="P:inositol metabolic process"/>
    <property type="evidence" value="ECO:0007669"/>
    <property type="project" value="TreeGrafter"/>
</dbReference>
<sequence length="269" mass="28845">MINSPLMTVMVDAVRKAARGLKRDFGEVENLQVSRKGPGNFVSAADRKAEDVLRDALMKARPGYGMVLEENGVIEGTDKSHTWHIDPLDGTTNFLHGIPHFAISVGLERDGLVVAGVIYDPIKDELFMAERGKGAYLNNRRLRVSGRAELADALVAYGSPYLGRGDQPRLLKEVAAVMQVTGGARRFGSAALDLAYVACGRNDFYWERDIQSWDIAAGIILVREAGGFVTNADGGAEPLAAKTAAKSIAAGNEALHGELIGILRKANAA</sequence>
<dbReference type="InterPro" id="IPR020583">
    <property type="entry name" value="Inositol_monoP_metal-BS"/>
</dbReference>
<gene>
    <name evidence="11" type="primary">suhB</name>
    <name evidence="11" type="ORF">GCM10007884_00990</name>
    <name evidence="12" type="ORF">GGR33_001762</name>
</gene>
<comment type="caution">
    <text evidence="12">The sequence shown here is derived from an EMBL/GenBank/DDBJ whole genome shotgun (WGS) entry which is preliminary data.</text>
</comment>
<dbReference type="RefSeq" id="WP_183504041.1">
    <property type="nucleotide sequence ID" value="NZ_BSPG01000001.1"/>
</dbReference>
<reference evidence="11" key="4">
    <citation type="submission" date="2023-01" db="EMBL/GenBank/DDBJ databases">
        <title>Draft genome sequence of Methylobacterium brachythecii strain NBRC 107710.</title>
        <authorList>
            <person name="Sun Q."/>
            <person name="Mori K."/>
        </authorList>
    </citation>
    <scope>NUCLEOTIDE SEQUENCE</scope>
    <source>
        <strain evidence="11">NBRC 107710</strain>
    </source>
</reference>
<dbReference type="Proteomes" id="UP000517759">
    <property type="component" value="Unassembled WGS sequence"/>
</dbReference>
<dbReference type="Proteomes" id="UP001156881">
    <property type="component" value="Unassembled WGS sequence"/>
</dbReference>
<feature type="binding site" evidence="9">
    <location>
        <position position="86"/>
    </location>
    <ligand>
        <name>Mg(2+)</name>
        <dbReference type="ChEBI" id="CHEBI:18420"/>
        <label>1</label>
        <note>catalytic</note>
    </ligand>
</feature>
<dbReference type="FunFam" id="3.30.540.10:FF:000003">
    <property type="entry name" value="Inositol-1-monophosphatase"/>
    <property type="match status" value="1"/>
</dbReference>
<evidence type="ECO:0000313" key="14">
    <source>
        <dbReference type="Proteomes" id="UP001156881"/>
    </source>
</evidence>
<evidence type="ECO:0000256" key="1">
    <source>
        <dbReference type="ARBA" id="ARBA00001033"/>
    </source>
</evidence>
<dbReference type="PRINTS" id="PR00377">
    <property type="entry name" value="IMPHPHTASES"/>
</dbReference>
<dbReference type="EMBL" id="JACIDN010000003">
    <property type="protein sequence ID" value="MBB3902267.1"/>
    <property type="molecule type" value="Genomic_DNA"/>
</dbReference>
<dbReference type="InterPro" id="IPR020550">
    <property type="entry name" value="Inositol_monophosphatase_CS"/>
</dbReference>
<comment type="cofactor">
    <cofactor evidence="2 9 10">
        <name>Mg(2+)</name>
        <dbReference type="ChEBI" id="CHEBI:18420"/>
    </cofactor>
</comment>
<keyword evidence="14" id="KW-1185">Reference proteome</keyword>
<organism evidence="12 13">
    <name type="scientific">Methylobacterium brachythecii</name>
    <dbReference type="NCBI Taxonomy" id="1176177"/>
    <lineage>
        <taxon>Bacteria</taxon>
        <taxon>Pseudomonadati</taxon>
        <taxon>Pseudomonadota</taxon>
        <taxon>Alphaproteobacteria</taxon>
        <taxon>Hyphomicrobiales</taxon>
        <taxon>Methylobacteriaceae</taxon>
        <taxon>Methylobacterium</taxon>
    </lineage>
</organism>
<name>A0A7W6AM97_9HYPH</name>
<dbReference type="Gene3D" id="3.30.540.10">
    <property type="entry name" value="Fructose-1,6-Bisphosphatase, subunit A, domain 1"/>
    <property type="match status" value="1"/>
</dbReference>
<evidence type="ECO:0000256" key="5">
    <source>
        <dbReference type="ARBA" id="ARBA00019784"/>
    </source>
</evidence>
<keyword evidence="8 9" id="KW-0460">Magnesium</keyword>
<evidence type="ECO:0000313" key="13">
    <source>
        <dbReference type="Proteomes" id="UP000517759"/>
    </source>
</evidence>
<proteinExistence type="inferred from homology"/>
<accession>A0A7W6AM97</accession>
<reference evidence="12 13" key="3">
    <citation type="submission" date="2020-08" db="EMBL/GenBank/DDBJ databases">
        <title>Genomic Encyclopedia of Type Strains, Phase IV (KMG-IV): sequencing the most valuable type-strain genomes for metagenomic binning, comparative biology and taxonomic classification.</title>
        <authorList>
            <person name="Goeker M."/>
        </authorList>
    </citation>
    <scope>NUCLEOTIDE SEQUENCE [LARGE SCALE GENOMIC DNA]</scope>
    <source>
        <strain evidence="12 13">DSM 24105</strain>
    </source>
</reference>